<feature type="compositionally biased region" description="Pro residues" evidence="1">
    <location>
        <begin position="350"/>
        <end position="380"/>
    </location>
</feature>
<feature type="region of interest" description="Disordered" evidence="1">
    <location>
        <begin position="307"/>
        <end position="486"/>
    </location>
</feature>
<feature type="domain" description="FecR protein" evidence="2">
    <location>
        <begin position="79"/>
        <end position="176"/>
    </location>
</feature>
<evidence type="ECO:0000313" key="4">
    <source>
        <dbReference type="Proteomes" id="UP000006791"/>
    </source>
</evidence>
<feature type="compositionally biased region" description="Polar residues" evidence="1">
    <location>
        <begin position="477"/>
        <end position="486"/>
    </location>
</feature>
<evidence type="ECO:0000256" key="1">
    <source>
        <dbReference type="SAM" id="MobiDB-lite"/>
    </source>
</evidence>
<dbReference type="PANTHER" id="PTHR38731:SF3">
    <property type="entry name" value="BLL6125 PROTEIN"/>
    <property type="match status" value="1"/>
</dbReference>
<dbReference type="EMBL" id="CP002514">
    <property type="protein sequence ID" value="AEP11218.1"/>
    <property type="molecule type" value="Genomic_DNA"/>
</dbReference>
<dbReference type="HOGENOM" id="CLU_561063_0_0_0"/>
<protein>
    <recommendedName>
        <fullName evidence="2">FecR protein domain-containing protein</fullName>
    </recommendedName>
</protein>
<dbReference type="Proteomes" id="UP000006791">
    <property type="component" value="Chromosome 1"/>
</dbReference>
<evidence type="ECO:0000313" key="3">
    <source>
        <dbReference type="EMBL" id="AEP11218.1"/>
    </source>
</evidence>
<gene>
    <name evidence="3" type="ordered locus">Cabther_A0457</name>
</gene>
<sequence length="486" mass="51548">MAGAWTFSATAVSAQTTPQAPTTEVPIRGANTVSLPEQFIVSAKAGTINFIEGTVTSSRAKTPDTWRGVSLGDRLKTGDRLRTSSDGRAEILLNPGSYLRLDYDGEIVMTNPNLDALAVEVISGSALFEVTGTDGTELLLRIITPNGTVNVVRNGLYRVTVPREGAPMVAVTKGRITVEQAGRSLPVKDKQLVTLDATAVTTAKLDKKDRDAFDEWSRNRAKTLRDANARLRDRDVLAAFNGWRQNGAYGFGFAPFFGLWLFDARLGGYTFFPFYGYWNSPYGFAYGTNWGLPWDMYRPTLFNPAPPTAPMNGPGTVAGQLAGKPAAPGETPIEPTAPGDGSLGETSSPTPRPPLTPTPRPPLTPTPRPPLTPTPRPPLTPSLQPAANLGDDDYLPALPRRELPSPVARPTFDDGGFGKPGYDLPMRGGMMRGGMTPDYGGSILRGGYGGDAGPGISPAPGGGLRPAAPVRSGGDGQTRTQSPVVE</sequence>
<keyword evidence="4" id="KW-1185">Reference proteome</keyword>
<proteinExistence type="predicted"/>
<dbReference type="AlphaFoldDB" id="G2LI02"/>
<feature type="compositionally biased region" description="Gly residues" evidence="1">
    <location>
        <begin position="443"/>
        <end position="453"/>
    </location>
</feature>
<dbReference type="InterPro" id="IPR006860">
    <property type="entry name" value="FecR"/>
</dbReference>
<dbReference type="Gene3D" id="2.60.120.1440">
    <property type="match status" value="1"/>
</dbReference>
<name>G2LI02_CHLTF</name>
<evidence type="ECO:0000259" key="2">
    <source>
        <dbReference type="Pfam" id="PF04773"/>
    </source>
</evidence>
<organism evidence="3 4">
    <name type="scientific">Chloracidobacterium thermophilum (strain B)</name>
    <dbReference type="NCBI Taxonomy" id="981222"/>
    <lineage>
        <taxon>Bacteria</taxon>
        <taxon>Pseudomonadati</taxon>
        <taxon>Acidobacteriota</taxon>
        <taxon>Terriglobia</taxon>
        <taxon>Terriglobales</taxon>
        <taxon>Acidobacteriaceae</taxon>
        <taxon>Chloracidobacterium</taxon>
    </lineage>
</organism>
<dbReference type="Pfam" id="PF04773">
    <property type="entry name" value="FecR"/>
    <property type="match status" value="1"/>
</dbReference>
<dbReference type="STRING" id="981222.Cabther_A0457"/>
<feature type="compositionally biased region" description="Low complexity" evidence="1">
    <location>
        <begin position="454"/>
        <end position="469"/>
    </location>
</feature>
<accession>G2LI02</accession>
<feature type="compositionally biased region" description="Low complexity" evidence="1">
    <location>
        <begin position="426"/>
        <end position="435"/>
    </location>
</feature>
<dbReference type="PANTHER" id="PTHR38731">
    <property type="entry name" value="LIPL45-RELATED LIPOPROTEIN-RELATED"/>
    <property type="match status" value="1"/>
</dbReference>
<reference evidence="3 4" key="1">
    <citation type="journal article" date="2012" name="Environ. Microbiol.">
        <title>Complete genome of Candidatus Chloracidobacterium thermophilum, a chlorophyll-based photoheterotroph belonging to the phylum Acidobacteria.</title>
        <authorList>
            <person name="Garcia Costas A.M."/>
            <person name="Liu Z."/>
            <person name="Tomsho L.P."/>
            <person name="Schuster S.C."/>
            <person name="Ward D.M."/>
            <person name="Bryant D.A."/>
        </authorList>
    </citation>
    <scope>NUCLEOTIDE SEQUENCE [LARGE SCALE GENOMIC DNA]</scope>
    <source>
        <strain evidence="3 4">B</strain>
    </source>
</reference>
<dbReference type="KEGG" id="ctm:Cabther_A0457"/>